<comment type="caution">
    <text evidence="2">The sequence shown here is derived from an EMBL/GenBank/DDBJ whole genome shotgun (WGS) entry which is preliminary data.</text>
</comment>
<protein>
    <recommendedName>
        <fullName evidence="4">Tat pathway signal sequence domain protein</fullName>
    </recommendedName>
</protein>
<evidence type="ECO:0000256" key="1">
    <source>
        <dbReference type="SAM" id="MobiDB-lite"/>
    </source>
</evidence>
<name>A0ABP9DHI4_9ACTN</name>
<evidence type="ECO:0000313" key="2">
    <source>
        <dbReference type="EMBL" id="GAA4844500.1"/>
    </source>
</evidence>
<accession>A0ABP9DHI4</accession>
<evidence type="ECO:0000313" key="3">
    <source>
        <dbReference type="Proteomes" id="UP001501752"/>
    </source>
</evidence>
<feature type="region of interest" description="Disordered" evidence="1">
    <location>
        <begin position="62"/>
        <end position="87"/>
    </location>
</feature>
<dbReference type="Proteomes" id="UP001501752">
    <property type="component" value="Unassembled WGS sequence"/>
</dbReference>
<feature type="region of interest" description="Disordered" evidence="1">
    <location>
        <begin position="1"/>
        <end position="38"/>
    </location>
</feature>
<organism evidence="2 3">
    <name type="scientific">Kitasatospora terrestris</name>
    <dbReference type="NCBI Taxonomy" id="258051"/>
    <lineage>
        <taxon>Bacteria</taxon>
        <taxon>Bacillati</taxon>
        <taxon>Actinomycetota</taxon>
        <taxon>Actinomycetes</taxon>
        <taxon>Kitasatosporales</taxon>
        <taxon>Streptomycetaceae</taxon>
        <taxon>Kitasatospora</taxon>
    </lineage>
</organism>
<dbReference type="EMBL" id="BAABIS010000001">
    <property type="protein sequence ID" value="GAA4844500.1"/>
    <property type="molecule type" value="Genomic_DNA"/>
</dbReference>
<proteinExistence type="predicted"/>
<sequence>MAGGREPPGAGHGFLGPVEAGDGSTSPLPPPRPPAPLLTRRQKCRLAALLLALATAATVRHAAHRPDHAANSPPPPHPSQVARFSYQGPSAQDPQAFAFRLSAHNDGPVPLELLGISQGYRGLRLEVTGSLPRTLAPDGDALLLVTLRVTDCSAAPAEASLPYLDVTLRNTRAMQTVSQILGAAYARDLSASIRLACPDSRYSDARDQ</sequence>
<keyword evidence="3" id="KW-1185">Reference proteome</keyword>
<evidence type="ECO:0008006" key="4">
    <source>
        <dbReference type="Google" id="ProtNLM"/>
    </source>
</evidence>
<reference evidence="3" key="1">
    <citation type="journal article" date="2019" name="Int. J. Syst. Evol. Microbiol.">
        <title>The Global Catalogue of Microorganisms (GCM) 10K type strain sequencing project: providing services to taxonomists for standard genome sequencing and annotation.</title>
        <authorList>
            <consortium name="The Broad Institute Genomics Platform"/>
            <consortium name="The Broad Institute Genome Sequencing Center for Infectious Disease"/>
            <person name="Wu L."/>
            <person name="Ma J."/>
        </authorList>
    </citation>
    <scope>NUCLEOTIDE SEQUENCE [LARGE SCALE GENOMIC DNA]</scope>
    <source>
        <strain evidence="3">JCM 13006</strain>
    </source>
</reference>
<dbReference type="RefSeq" id="WP_345696528.1">
    <property type="nucleotide sequence ID" value="NZ_BAABIS010000001.1"/>
</dbReference>
<feature type="compositionally biased region" description="Pro residues" evidence="1">
    <location>
        <begin position="27"/>
        <end position="36"/>
    </location>
</feature>
<gene>
    <name evidence="2" type="ORF">GCM10023235_21130</name>
</gene>